<protein>
    <submittedName>
        <fullName evidence="2">Uncharacterized protein</fullName>
    </submittedName>
</protein>
<dbReference type="EMBL" id="OD567068">
    <property type="protein sequence ID" value="CAD7445073.1"/>
    <property type="molecule type" value="Genomic_DNA"/>
</dbReference>
<proteinExistence type="predicted"/>
<dbReference type="AlphaFoldDB" id="A0A7R9F124"/>
<accession>A0A7R9F124</accession>
<sequence length="104" mass="11993">MKRKWAKPSRNCLTLENLKEKSFSLSLRFMLPELCSVLCSVYVTGTMYVHTQKQFIYDIPLAPWTSRDQCQKQTNQKRPCNSHRAPTAEVPSGQVKSELTETIN</sequence>
<reference evidence="2" key="1">
    <citation type="submission" date="2020-11" db="EMBL/GenBank/DDBJ databases">
        <authorList>
            <person name="Tran Van P."/>
        </authorList>
    </citation>
    <scope>NUCLEOTIDE SEQUENCE</scope>
</reference>
<evidence type="ECO:0000256" key="1">
    <source>
        <dbReference type="SAM" id="MobiDB-lite"/>
    </source>
</evidence>
<organism evidence="2">
    <name type="scientific">Timema bartmani</name>
    <dbReference type="NCBI Taxonomy" id="61472"/>
    <lineage>
        <taxon>Eukaryota</taxon>
        <taxon>Metazoa</taxon>
        <taxon>Ecdysozoa</taxon>
        <taxon>Arthropoda</taxon>
        <taxon>Hexapoda</taxon>
        <taxon>Insecta</taxon>
        <taxon>Pterygota</taxon>
        <taxon>Neoptera</taxon>
        <taxon>Polyneoptera</taxon>
        <taxon>Phasmatodea</taxon>
        <taxon>Timematodea</taxon>
        <taxon>Timematoidea</taxon>
        <taxon>Timematidae</taxon>
        <taxon>Timema</taxon>
    </lineage>
</organism>
<feature type="region of interest" description="Disordered" evidence="1">
    <location>
        <begin position="70"/>
        <end position="104"/>
    </location>
</feature>
<gene>
    <name evidence="2" type="ORF">TBIB3V08_LOCUS7436</name>
</gene>
<name>A0A7R9F124_9NEOP</name>
<feature type="compositionally biased region" description="Polar residues" evidence="1">
    <location>
        <begin position="70"/>
        <end position="79"/>
    </location>
</feature>
<evidence type="ECO:0000313" key="2">
    <source>
        <dbReference type="EMBL" id="CAD7445073.1"/>
    </source>
</evidence>
<feature type="compositionally biased region" description="Polar residues" evidence="1">
    <location>
        <begin position="94"/>
        <end position="104"/>
    </location>
</feature>